<keyword evidence="1" id="KW-0175">Coiled coil</keyword>
<keyword evidence="4" id="KW-1185">Reference proteome</keyword>
<dbReference type="OrthoDB" id="8114194at2"/>
<sequence>MTTIHYYLSIVLRRLPLALIVAGLIAGFTITAAMTLPPAYVSQTRLVVESSQIPGDLAESTVQLPPEEQLQLFETRLLTRNNLLDIAKRLNVLDGQEDMNPDEIVDAMRARTKIKSSSGRNKATLMTMTFEASQAQKAAAVLNEYLTMILQEDAQFRSDRASQTQDFFQQEVTRLGAELDIQSTRILKFKSENADALPENQNYLRSQQSSLQERQLQLDREITNLREQRLRLEQMYKATGRLDTTTRDLRSTEEVKLEELKEDLAEARLVFSEQHPTVKLLIARISQLEDTLRAKQDAPSAEDGSGAAEEVDPARAMFDLQVGEIDTRMALLEEQKTAITAELEKITDGLSRTPANAIALAALQRDYDNVQGQYNGAVARLAKASTGERIETLSRGQRVTVIEQPAVPSQPTKPNRLLLSAMGVAAGLGAGGALIFLLELLNTSVRRPEDLVNKLGITPIVTIPYLRTRKQKAMRRMRLIMAILLVCALIPAMLYAVHTYYKPLDLIADRIMDKVGFRG</sequence>
<feature type="transmembrane region" description="Helical" evidence="2">
    <location>
        <begin position="479"/>
        <end position="497"/>
    </location>
</feature>
<gene>
    <name evidence="3" type="ORF">DI396_15630</name>
</gene>
<evidence type="ECO:0000256" key="1">
    <source>
        <dbReference type="SAM" id="Coils"/>
    </source>
</evidence>
<dbReference type="PANTHER" id="PTHR32309:SF13">
    <property type="entry name" value="FERRIC ENTEROBACTIN TRANSPORT PROTEIN FEPE"/>
    <property type="match status" value="1"/>
</dbReference>
<evidence type="ECO:0000313" key="3">
    <source>
        <dbReference type="EMBL" id="PYC46426.1"/>
    </source>
</evidence>
<keyword evidence="2" id="KW-0472">Membrane</keyword>
<keyword evidence="2" id="KW-1133">Transmembrane helix</keyword>
<organism evidence="3 4">
    <name type="scientific">Litorivita pollutaquae</name>
    <dbReference type="NCBI Taxonomy" id="2200892"/>
    <lineage>
        <taxon>Bacteria</taxon>
        <taxon>Pseudomonadati</taxon>
        <taxon>Pseudomonadota</taxon>
        <taxon>Alphaproteobacteria</taxon>
        <taxon>Rhodobacterales</taxon>
        <taxon>Paracoccaceae</taxon>
        <taxon>Litorivita</taxon>
    </lineage>
</organism>
<feature type="coiled-coil region" evidence="1">
    <location>
        <begin position="208"/>
        <end position="298"/>
    </location>
</feature>
<dbReference type="PANTHER" id="PTHR32309">
    <property type="entry name" value="TYROSINE-PROTEIN KINASE"/>
    <property type="match status" value="1"/>
</dbReference>
<keyword evidence="2" id="KW-0812">Transmembrane</keyword>
<dbReference type="AlphaFoldDB" id="A0A2V4NP54"/>
<reference evidence="3 4" key="1">
    <citation type="submission" date="2018-05" db="EMBL/GenBank/DDBJ databases">
        <title>Oceanovita maritima gen. nov., sp. nov., a marine bacterium in the family Rhodobacteraceae isolated from surface seawater of Lundu port Xiamen, China.</title>
        <authorList>
            <person name="Hetharua B.H."/>
            <person name="Min D."/>
            <person name="Liao H."/>
            <person name="Tian Y."/>
        </authorList>
    </citation>
    <scope>NUCLEOTIDE SEQUENCE [LARGE SCALE GENOMIC DNA]</scope>
    <source>
        <strain evidence="3 4">FSX-11</strain>
    </source>
</reference>
<proteinExistence type="predicted"/>
<protein>
    <submittedName>
        <fullName evidence="3">Lipopolysaccharide biosynthesis protein</fullName>
    </submittedName>
</protein>
<dbReference type="InterPro" id="IPR050445">
    <property type="entry name" value="Bact_polysacc_biosynth/exp"/>
</dbReference>
<accession>A0A2V4NP54</accession>
<comment type="caution">
    <text evidence="3">The sequence shown here is derived from an EMBL/GenBank/DDBJ whole genome shotgun (WGS) entry which is preliminary data.</text>
</comment>
<dbReference type="EMBL" id="QFVT01000014">
    <property type="protein sequence ID" value="PYC46426.1"/>
    <property type="molecule type" value="Genomic_DNA"/>
</dbReference>
<evidence type="ECO:0000313" key="4">
    <source>
        <dbReference type="Proteomes" id="UP000248012"/>
    </source>
</evidence>
<dbReference type="GO" id="GO:0005886">
    <property type="term" value="C:plasma membrane"/>
    <property type="evidence" value="ECO:0007669"/>
    <property type="project" value="TreeGrafter"/>
</dbReference>
<feature type="transmembrane region" description="Helical" evidence="2">
    <location>
        <begin position="417"/>
        <end position="438"/>
    </location>
</feature>
<dbReference type="Proteomes" id="UP000248012">
    <property type="component" value="Unassembled WGS sequence"/>
</dbReference>
<name>A0A2V4NP54_9RHOB</name>
<dbReference type="RefSeq" id="WP_110797280.1">
    <property type="nucleotide sequence ID" value="NZ_KZ826493.1"/>
</dbReference>
<evidence type="ECO:0000256" key="2">
    <source>
        <dbReference type="SAM" id="Phobius"/>
    </source>
</evidence>
<feature type="transmembrane region" description="Helical" evidence="2">
    <location>
        <begin position="15"/>
        <end position="36"/>
    </location>
</feature>
<dbReference type="GO" id="GO:0004713">
    <property type="term" value="F:protein tyrosine kinase activity"/>
    <property type="evidence" value="ECO:0007669"/>
    <property type="project" value="TreeGrafter"/>
</dbReference>